<dbReference type="EMBL" id="CABPSA010000011">
    <property type="protein sequence ID" value="VVE53355.1"/>
    <property type="molecule type" value="Genomic_DNA"/>
</dbReference>
<accession>A0A5E4YYF3</accession>
<proteinExistence type="predicted"/>
<dbReference type="Proteomes" id="UP000343335">
    <property type="component" value="Unassembled WGS sequence"/>
</dbReference>
<sequence>MTDSTESGPTPHDVGNIKETDKPKGEQRLPTLPQSFPRKGYVIWFHAHGRYLGYAWDEEEREIQRAHVPDPDHAIYFDTFAEAMVATERLFSPYYILHSPKPGAEPKLVR</sequence>
<protein>
    <submittedName>
        <fullName evidence="2">Uncharacterized protein</fullName>
    </submittedName>
</protein>
<evidence type="ECO:0000256" key="1">
    <source>
        <dbReference type="SAM" id="MobiDB-lite"/>
    </source>
</evidence>
<evidence type="ECO:0000313" key="3">
    <source>
        <dbReference type="Proteomes" id="UP000343335"/>
    </source>
</evidence>
<feature type="compositionally biased region" description="Basic and acidic residues" evidence="1">
    <location>
        <begin position="15"/>
        <end position="27"/>
    </location>
</feature>
<dbReference type="AlphaFoldDB" id="A0A5E4YYF3"/>
<evidence type="ECO:0000313" key="2">
    <source>
        <dbReference type="EMBL" id="VVE53355.1"/>
    </source>
</evidence>
<dbReference type="RefSeq" id="WP_150666453.1">
    <property type="nucleotide sequence ID" value="NZ_CABPSA010000011.1"/>
</dbReference>
<organism evidence="2 3">
    <name type="scientific">Pandoraea commovens</name>
    <dbReference type="NCBI Taxonomy" id="2508289"/>
    <lineage>
        <taxon>Bacteria</taxon>
        <taxon>Pseudomonadati</taxon>
        <taxon>Pseudomonadota</taxon>
        <taxon>Betaproteobacteria</taxon>
        <taxon>Burkholderiales</taxon>
        <taxon>Burkholderiaceae</taxon>
        <taxon>Pandoraea</taxon>
    </lineage>
</organism>
<feature type="region of interest" description="Disordered" evidence="1">
    <location>
        <begin position="1"/>
        <end position="33"/>
    </location>
</feature>
<dbReference type="OrthoDB" id="8942773at2"/>
<reference evidence="2 3" key="1">
    <citation type="submission" date="2019-08" db="EMBL/GenBank/DDBJ databases">
        <authorList>
            <person name="Peeters C."/>
        </authorList>
    </citation>
    <scope>NUCLEOTIDE SEQUENCE [LARGE SCALE GENOMIC DNA]</scope>
    <source>
        <strain evidence="2 3">LMG 31010</strain>
    </source>
</reference>
<name>A0A5E4YYF3_9BURK</name>
<gene>
    <name evidence="2" type="ORF">PCO31010_04847</name>
</gene>